<reference evidence="1 2" key="1">
    <citation type="submission" date="2019-06" db="EMBL/GenBank/DDBJ databases">
        <title>Genomic Encyclopedia of Type Strains, Phase IV (KMG-V): Genome sequencing to study the core and pangenomes of soil and plant-associated prokaryotes.</title>
        <authorList>
            <person name="Whitman W."/>
        </authorList>
    </citation>
    <scope>NUCLEOTIDE SEQUENCE [LARGE SCALE GENOMIC DNA]</scope>
    <source>
        <strain evidence="1 2">BR 11622</strain>
    </source>
</reference>
<keyword evidence="2" id="KW-1185">Reference proteome</keyword>
<dbReference type="PROSITE" id="PS51318">
    <property type="entry name" value="TAT"/>
    <property type="match status" value="1"/>
</dbReference>
<gene>
    <name evidence="1" type="ORF">FBZ90_10559</name>
</gene>
<comment type="caution">
    <text evidence="1">The sequence shown here is derived from an EMBL/GenBank/DDBJ whole genome shotgun (WGS) entry which is preliminary data.</text>
</comment>
<accession>A0A560HA77</accession>
<evidence type="ECO:0000313" key="1">
    <source>
        <dbReference type="EMBL" id="TWB43246.1"/>
    </source>
</evidence>
<dbReference type="Proteomes" id="UP000315751">
    <property type="component" value="Unassembled WGS sequence"/>
</dbReference>
<organism evidence="1 2">
    <name type="scientific">Nitrospirillum amazonense</name>
    <dbReference type="NCBI Taxonomy" id="28077"/>
    <lineage>
        <taxon>Bacteria</taxon>
        <taxon>Pseudomonadati</taxon>
        <taxon>Pseudomonadota</taxon>
        <taxon>Alphaproteobacteria</taxon>
        <taxon>Rhodospirillales</taxon>
        <taxon>Azospirillaceae</taxon>
        <taxon>Nitrospirillum</taxon>
    </lineage>
</organism>
<name>A0A560HA77_9PROT</name>
<dbReference type="AlphaFoldDB" id="A0A560HA77"/>
<dbReference type="RefSeq" id="WP_186455697.1">
    <property type="nucleotide sequence ID" value="NZ_VITR01000005.1"/>
</dbReference>
<dbReference type="EMBL" id="VITR01000005">
    <property type="protein sequence ID" value="TWB43246.1"/>
    <property type="molecule type" value="Genomic_DNA"/>
</dbReference>
<sequence>MACRPQSCHLPSRRGLLLGVGALALGVVPGWAVEGWAQDRALAVTVIGDLPGFQPQAAAPFLAIVMNTAGKNTPGGGQAFFAADGAAPDRVEWTFRPNPYAGGASRTVGPPRSAASRLFGVHRVLSVELRLYRDGRYQTEVFGQAEVQGGRRDAELQTFVSDMTRRLLDAAAQ</sequence>
<dbReference type="InterPro" id="IPR006311">
    <property type="entry name" value="TAT_signal"/>
</dbReference>
<protein>
    <submittedName>
        <fullName evidence="1">Uncharacterized protein</fullName>
    </submittedName>
</protein>
<proteinExistence type="predicted"/>
<evidence type="ECO:0000313" key="2">
    <source>
        <dbReference type="Proteomes" id="UP000315751"/>
    </source>
</evidence>